<reference evidence="3" key="1">
    <citation type="journal article" date="2019" name="Int. J. Syst. Evol. Microbiol.">
        <title>The Global Catalogue of Microorganisms (GCM) 10K type strain sequencing project: providing services to taxonomists for standard genome sequencing and annotation.</title>
        <authorList>
            <consortium name="The Broad Institute Genomics Platform"/>
            <consortium name="The Broad Institute Genome Sequencing Center for Infectious Disease"/>
            <person name="Wu L."/>
            <person name="Ma J."/>
        </authorList>
    </citation>
    <scope>NUCLEOTIDE SEQUENCE [LARGE SCALE GENOMIC DNA]</scope>
    <source>
        <strain evidence="3">CGMCC 1.10363</strain>
    </source>
</reference>
<proteinExistence type="predicted"/>
<protein>
    <submittedName>
        <fullName evidence="2">Uncharacterized protein</fullName>
    </submittedName>
</protein>
<keyword evidence="1" id="KW-0472">Membrane</keyword>
<accession>A0ABV8Q315</accession>
<keyword evidence="1" id="KW-1133">Transmembrane helix</keyword>
<dbReference type="RefSeq" id="WP_390227527.1">
    <property type="nucleotide sequence ID" value="NZ_JBHSCN010000003.1"/>
</dbReference>
<organism evidence="2 3">
    <name type="scientific">Gryllotalpicola reticulitermitis</name>
    <dbReference type="NCBI Taxonomy" id="1184153"/>
    <lineage>
        <taxon>Bacteria</taxon>
        <taxon>Bacillati</taxon>
        <taxon>Actinomycetota</taxon>
        <taxon>Actinomycetes</taxon>
        <taxon>Micrococcales</taxon>
        <taxon>Microbacteriaceae</taxon>
        <taxon>Gryllotalpicola</taxon>
    </lineage>
</organism>
<feature type="transmembrane region" description="Helical" evidence="1">
    <location>
        <begin position="21"/>
        <end position="38"/>
    </location>
</feature>
<keyword evidence="3" id="KW-1185">Reference proteome</keyword>
<sequence length="81" mass="9270">MTRRVTEEHGGHHPLRAIGKVLSGIGIGIVGFVLYWVVDSLFGGFPKYHTMFWSWVAMIVTSLFGAVVWIIDERRHRDDED</sequence>
<feature type="transmembrane region" description="Helical" evidence="1">
    <location>
        <begin position="50"/>
        <end position="71"/>
    </location>
</feature>
<dbReference type="EMBL" id="JBHSCN010000003">
    <property type="protein sequence ID" value="MFC4242656.1"/>
    <property type="molecule type" value="Genomic_DNA"/>
</dbReference>
<name>A0ABV8Q315_9MICO</name>
<evidence type="ECO:0000256" key="1">
    <source>
        <dbReference type="SAM" id="Phobius"/>
    </source>
</evidence>
<dbReference type="Proteomes" id="UP001595900">
    <property type="component" value="Unassembled WGS sequence"/>
</dbReference>
<evidence type="ECO:0000313" key="3">
    <source>
        <dbReference type="Proteomes" id="UP001595900"/>
    </source>
</evidence>
<evidence type="ECO:0000313" key="2">
    <source>
        <dbReference type="EMBL" id="MFC4242656.1"/>
    </source>
</evidence>
<comment type="caution">
    <text evidence="2">The sequence shown here is derived from an EMBL/GenBank/DDBJ whole genome shotgun (WGS) entry which is preliminary data.</text>
</comment>
<keyword evidence="1" id="KW-0812">Transmembrane</keyword>
<gene>
    <name evidence="2" type="ORF">ACFOYW_04660</name>
</gene>